<dbReference type="SUPFAM" id="SSF47336">
    <property type="entry name" value="ACP-like"/>
    <property type="match status" value="1"/>
</dbReference>
<dbReference type="OrthoDB" id="3066936at2759"/>
<dbReference type="Pfam" id="PF00550">
    <property type="entry name" value="PP-binding"/>
    <property type="match status" value="1"/>
</dbReference>
<feature type="domain" description="Carrier" evidence="1">
    <location>
        <begin position="71"/>
        <end position="110"/>
    </location>
</feature>
<accession>A0A2H3CGX3</accession>
<dbReference type="InParanoid" id="A0A2H3CGX3"/>
<dbReference type="EMBL" id="KZ293742">
    <property type="protein sequence ID" value="PBK80594.1"/>
    <property type="molecule type" value="Genomic_DNA"/>
</dbReference>
<evidence type="ECO:0000313" key="3">
    <source>
        <dbReference type="Proteomes" id="UP000217790"/>
    </source>
</evidence>
<evidence type="ECO:0000259" key="1">
    <source>
        <dbReference type="Pfam" id="PF00550"/>
    </source>
</evidence>
<reference evidence="3" key="1">
    <citation type="journal article" date="2017" name="Nat. Ecol. Evol.">
        <title>Genome expansion and lineage-specific genetic innovations in the forest pathogenic fungi Armillaria.</title>
        <authorList>
            <person name="Sipos G."/>
            <person name="Prasanna A.N."/>
            <person name="Walter M.C."/>
            <person name="O'Connor E."/>
            <person name="Balint B."/>
            <person name="Krizsan K."/>
            <person name="Kiss B."/>
            <person name="Hess J."/>
            <person name="Varga T."/>
            <person name="Slot J."/>
            <person name="Riley R."/>
            <person name="Boka B."/>
            <person name="Rigling D."/>
            <person name="Barry K."/>
            <person name="Lee J."/>
            <person name="Mihaltcheva S."/>
            <person name="LaButti K."/>
            <person name="Lipzen A."/>
            <person name="Waldron R."/>
            <person name="Moloney N.M."/>
            <person name="Sperisen C."/>
            <person name="Kredics L."/>
            <person name="Vagvoelgyi C."/>
            <person name="Patrignani A."/>
            <person name="Fitzpatrick D."/>
            <person name="Nagy I."/>
            <person name="Doyle S."/>
            <person name="Anderson J.B."/>
            <person name="Grigoriev I.V."/>
            <person name="Gueldener U."/>
            <person name="Muensterkoetter M."/>
            <person name="Nagy L.G."/>
        </authorList>
    </citation>
    <scope>NUCLEOTIDE SEQUENCE [LARGE SCALE GENOMIC DNA]</scope>
    <source>
        <strain evidence="3">Ar21-2</strain>
    </source>
</reference>
<dbReference type="InterPro" id="IPR036736">
    <property type="entry name" value="ACP-like_sf"/>
</dbReference>
<dbReference type="Gene3D" id="1.10.1200.10">
    <property type="entry name" value="ACP-like"/>
    <property type="match status" value="1"/>
</dbReference>
<proteinExistence type="predicted"/>
<name>A0A2H3CGX3_ARMGA</name>
<keyword evidence="3" id="KW-1185">Reference proteome</keyword>
<dbReference type="AlphaFoldDB" id="A0A2H3CGX3"/>
<evidence type="ECO:0000313" key="2">
    <source>
        <dbReference type="EMBL" id="PBK80594.1"/>
    </source>
</evidence>
<dbReference type="Proteomes" id="UP000217790">
    <property type="component" value="Unassembled WGS sequence"/>
</dbReference>
<organism evidence="2 3">
    <name type="scientific">Armillaria gallica</name>
    <name type="common">Bulbous honey fungus</name>
    <name type="synonym">Armillaria bulbosa</name>
    <dbReference type="NCBI Taxonomy" id="47427"/>
    <lineage>
        <taxon>Eukaryota</taxon>
        <taxon>Fungi</taxon>
        <taxon>Dikarya</taxon>
        <taxon>Basidiomycota</taxon>
        <taxon>Agaricomycotina</taxon>
        <taxon>Agaricomycetes</taxon>
        <taxon>Agaricomycetidae</taxon>
        <taxon>Agaricales</taxon>
        <taxon>Marasmiineae</taxon>
        <taxon>Physalacriaceae</taxon>
        <taxon>Armillaria</taxon>
    </lineage>
</organism>
<sequence>MPWAMTSQQLCDCLEVGLKRLRSEAFWLYIPDLSWADVQTFCGSSPLYNHRVPPQAASSEYTATNYKVCVEELVCHSLNMSGEEISPEVPLTAYGLDSLSASRLSLALRRL</sequence>
<gene>
    <name evidence="2" type="ORF">ARMGADRAFT_1147582</name>
</gene>
<protein>
    <recommendedName>
        <fullName evidence="1">Carrier domain-containing protein</fullName>
    </recommendedName>
</protein>
<dbReference type="InterPro" id="IPR009081">
    <property type="entry name" value="PP-bd_ACP"/>
</dbReference>
<dbReference type="STRING" id="47427.A0A2H3CGX3"/>